<dbReference type="InterPro" id="IPR002716">
    <property type="entry name" value="PIN_dom"/>
</dbReference>
<proteinExistence type="predicted"/>
<protein>
    <submittedName>
        <fullName evidence="2">PIN domain-containing protein</fullName>
    </submittedName>
</protein>
<reference evidence="2 3" key="1">
    <citation type="submission" date="2020-02" db="EMBL/GenBank/DDBJ databases">
        <title>Genome sequence of the type strain CGMCC 1.15528 of Mesorhizobium zhangyense.</title>
        <authorList>
            <person name="Gao J."/>
            <person name="Sun J."/>
        </authorList>
    </citation>
    <scope>NUCLEOTIDE SEQUENCE [LARGE SCALE GENOMIC DNA]</scope>
    <source>
        <strain evidence="2 3">CGMCC 1.15528</strain>
    </source>
</reference>
<comment type="caution">
    <text evidence="2">The sequence shown here is derived from an EMBL/GenBank/DDBJ whole genome shotgun (WGS) entry which is preliminary data.</text>
</comment>
<dbReference type="Pfam" id="PF01850">
    <property type="entry name" value="PIN"/>
    <property type="match status" value="1"/>
</dbReference>
<dbReference type="InterPro" id="IPR029060">
    <property type="entry name" value="PIN-like_dom_sf"/>
</dbReference>
<evidence type="ECO:0000313" key="2">
    <source>
        <dbReference type="EMBL" id="NGN41352.1"/>
    </source>
</evidence>
<dbReference type="Proteomes" id="UP000481252">
    <property type="component" value="Unassembled WGS sequence"/>
</dbReference>
<dbReference type="EMBL" id="JAAKZG010000003">
    <property type="protein sequence ID" value="NGN41352.1"/>
    <property type="molecule type" value="Genomic_DNA"/>
</dbReference>
<gene>
    <name evidence="2" type="ORF">G6N74_09765</name>
</gene>
<accession>A0A7C9VBS8</accession>
<dbReference type="RefSeq" id="WP_165116698.1">
    <property type="nucleotide sequence ID" value="NZ_JAAKZG010000003.1"/>
</dbReference>
<dbReference type="SUPFAM" id="SSF88723">
    <property type="entry name" value="PIN domain-like"/>
    <property type="match status" value="1"/>
</dbReference>
<feature type="domain" description="PIN" evidence="1">
    <location>
        <begin position="6"/>
        <end position="122"/>
    </location>
</feature>
<keyword evidence="3" id="KW-1185">Reference proteome</keyword>
<sequence>MPGAKVFIDSNTFLYTFDVYEGEKRPVAQHWLEYLSNRNCGVTNLQVLNEIANVAIRKSAKFGDTNVFFRIDAFADFGSHPLRLETTIAARAIHLTSRYSWWDCLLLASALELGCKYFLSEDLQDGQVIEGLTIIDPFAHSPEQIFASR</sequence>
<dbReference type="Gene3D" id="3.40.50.1010">
    <property type="entry name" value="5'-nuclease"/>
    <property type="match status" value="1"/>
</dbReference>
<evidence type="ECO:0000259" key="1">
    <source>
        <dbReference type="Pfam" id="PF01850"/>
    </source>
</evidence>
<dbReference type="AlphaFoldDB" id="A0A7C9VBS8"/>
<name>A0A7C9VBS8_9HYPH</name>
<organism evidence="2 3">
    <name type="scientific">Mesorhizobium zhangyense</name>
    <dbReference type="NCBI Taxonomy" id="1776730"/>
    <lineage>
        <taxon>Bacteria</taxon>
        <taxon>Pseudomonadati</taxon>
        <taxon>Pseudomonadota</taxon>
        <taxon>Alphaproteobacteria</taxon>
        <taxon>Hyphomicrobiales</taxon>
        <taxon>Phyllobacteriaceae</taxon>
        <taxon>Mesorhizobium</taxon>
    </lineage>
</organism>
<dbReference type="CDD" id="cd18692">
    <property type="entry name" value="PIN_VapC-like"/>
    <property type="match status" value="1"/>
</dbReference>
<evidence type="ECO:0000313" key="3">
    <source>
        <dbReference type="Proteomes" id="UP000481252"/>
    </source>
</evidence>